<evidence type="ECO:0000256" key="7">
    <source>
        <dbReference type="ARBA" id="ARBA00022833"/>
    </source>
</evidence>
<dbReference type="FunFam" id="3.40.390.10:FF:000076">
    <property type="entry name" value="membrane metallo-endopeptidase-like 1"/>
    <property type="match status" value="1"/>
</dbReference>
<dbReference type="PROSITE" id="PS50181">
    <property type="entry name" value="FBOX"/>
    <property type="match status" value="1"/>
</dbReference>
<keyword evidence="6" id="KW-0378">Hydrolase</keyword>
<name>A0A4S2K871_9HYME</name>
<dbReference type="SUPFAM" id="SSF55486">
    <property type="entry name" value="Metalloproteases ('zincins'), catalytic domain"/>
    <property type="match status" value="1"/>
</dbReference>
<sequence length="1262" mass="145063">MLKLVFKGSSQVSYTKLLDAVMLIGTSKLILSRNPNESLTNLFQKINYMYSPYHDDVHNLTADSKNAHLDIVHLQQNFSKYCVICKSDIRRVSYKNNLKHKNVSQEVTPGYEQPLDQRYPRRILLKSNSNCAKSMKLSLDESKELSRCSLSALPNEMLLIIFKYLDVVTLCRMNEVNNSRFDILTRDPLLYTRLNMRYISSVKYMCDIFCYFTPRCKYLQQLDLTGCNFDVNDFVNFLDNCGRRLTHLRLSDCGDEDDFFINLNPVLLKTSETCKNLKELDLFYSYVDDEGLSYLERLNNLEHLNLSHSRVRTVRTERLCKILQNNQRMRQLTADRINDAVVIELGNSCRDLEVIGLLDACYLTSQGINALANCKNLQKVKISLCGYEADDDSLFRLLSSYQNLQEVYLSHVFLTKHRLELLAQCKNLKMLYLDNAKFKTFVTPDNCSVILKQCPKLQELYFMFCKIYQLDNQLMTRYKQAEFEDEDSSSIGSVALNSEGISTSATHIRYHTVSGTTMWKARSILERCLLIICAVLLLTIVVLAIVISSKNGWDEAQILHVTSHGEVHSVSCLRIVADGTHCLTEQCVTVAASLINSIDNSVDPCDDFYEYACGGWKKKNPIPDGRNVWGTFGKLEQDNQLVVKNVLEKPLSEMKSKAEKKAKYYYLSCMDANETIETLGAKPMLELLENIGGWNISGKFNISAWSLQNSMHVLQNVYNMGGLFSWGVSEDDRNSTRYIIQIDQGGLTLPTADNYLNVSEHGKVLTAYLDYMTKIGVLLGGEENTTKKQMQDVIAFETRLAEITIPPEERRDEEKMYNLMSLNDLQKKAPFMSWVEFFQNATRLVNKKINSKAMIVNFAPEYFGNLTKVVQEYNRTTSGKIILNNYLVWQTVRSLTAFLSKPFREAYKGLRKALLGMEGHEEQWRYCVNDVNNAMGFAIGAMFVREVFQGKSKPMAEEMINHIRKAFTKNFKNLNWMDAETRNAAEEKANAITDMIGFPDFILQASELDERYRDLSIKQNEYFQNTLRVNKYSFRKNLEKLDQVVNKTTWIMTPPAVNAYYTPTKNQMVFPAGILQSPFYDMKNPYSLNFGGVGVVMGHELTHAFDDQGREYDLHGNLHHWWNDATVERFKNRTECFVEQYNQYQVQGRNINGRQTLGENIADNGGLRAAYHAYLSMTKSYKDQLPLPGLNLTHRQLFFLNFAQIWCSSITSETVTLQIEKDTHSPPKYRVIGPLSNMPEFSTEFNCPKDSKMNPVHKCEVW</sequence>
<comment type="cofactor">
    <cofactor evidence="1">
        <name>Zn(2+)</name>
        <dbReference type="ChEBI" id="CHEBI:29105"/>
    </cofactor>
</comment>
<gene>
    <name evidence="13" type="ORF">DBV15_09151</name>
</gene>
<keyword evidence="4" id="KW-0645">Protease</keyword>
<dbReference type="GO" id="GO:0004222">
    <property type="term" value="F:metalloendopeptidase activity"/>
    <property type="evidence" value="ECO:0007669"/>
    <property type="project" value="InterPro"/>
</dbReference>
<dbReference type="Proteomes" id="UP000310200">
    <property type="component" value="Unassembled WGS sequence"/>
</dbReference>
<evidence type="ECO:0000256" key="2">
    <source>
        <dbReference type="ARBA" id="ARBA00004401"/>
    </source>
</evidence>
<reference evidence="13 14" key="1">
    <citation type="journal article" date="2019" name="Philos. Trans. R. Soc. Lond., B, Biol. Sci.">
        <title>Ant behaviour and brain gene expression of defending hosts depend on the ecological success of the intruding social parasite.</title>
        <authorList>
            <person name="Kaur R."/>
            <person name="Stoldt M."/>
            <person name="Jongepier E."/>
            <person name="Feldmeyer B."/>
            <person name="Menzel F."/>
            <person name="Bornberg-Bauer E."/>
            <person name="Foitzik S."/>
        </authorList>
    </citation>
    <scope>NUCLEOTIDE SEQUENCE [LARGE SCALE GENOMIC DNA]</scope>
    <source>
        <tissue evidence="13">Whole body</tissue>
    </source>
</reference>
<evidence type="ECO:0000313" key="13">
    <source>
        <dbReference type="EMBL" id="TGZ44736.1"/>
    </source>
</evidence>
<dbReference type="InterPro" id="IPR032675">
    <property type="entry name" value="LRR_dom_sf"/>
</dbReference>
<dbReference type="CDD" id="cd08662">
    <property type="entry name" value="M13"/>
    <property type="match status" value="1"/>
</dbReference>
<keyword evidence="10" id="KW-1015">Disulfide bond</keyword>
<keyword evidence="9" id="KW-0482">Metalloprotease</keyword>
<evidence type="ECO:0000313" key="14">
    <source>
        <dbReference type="Proteomes" id="UP000310200"/>
    </source>
</evidence>
<dbReference type="InterPro" id="IPR008753">
    <property type="entry name" value="Peptidase_M13_N"/>
</dbReference>
<dbReference type="GO" id="GO:0005886">
    <property type="term" value="C:plasma membrane"/>
    <property type="evidence" value="ECO:0007669"/>
    <property type="project" value="UniProtKB-SubCell"/>
</dbReference>
<dbReference type="STRING" id="300112.A0A4S2K871"/>
<keyword evidence="11" id="KW-0325">Glycoprotein</keyword>
<dbReference type="InterPro" id="IPR001810">
    <property type="entry name" value="F-box_dom"/>
</dbReference>
<dbReference type="InterPro" id="IPR001611">
    <property type="entry name" value="Leu-rich_rpt"/>
</dbReference>
<dbReference type="EMBL" id="QBLH01003153">
    <property type="protein sequence ID" value="TGZ44736.1"/>
    <property type="molecule type" value="Genomic_DNA"/>
</dbReference>
<evidence type="ECO:0000256" key="11">
    <source>
        <dbReference type="ARBA" id="ARBA00023180"/>
    </source>
</evidence>
<keyword evidence="7" id="KW-0862">Zinc</keyword>
<evidence type="ECO:0000256" key="8">
    <source>
        <dbReference type="ARBA" id="ARBA00022968"/>
    </source>
</evidence>
<dbReference type="Pfam" id="PF05649">
    <property type="entry name" value="Peptidase_M13_N"/>
    <property type="match status" value="1"/>
</dbReference>
<dbReference type="Pfam" id="PF01431">
    <property type="entry name" value="Peptidase_M13"/>
    <property type="match status" value="1"/>
</dbReference>
<evidence type="ECO:0000256" key="3">
    <source>
        <dbReference type="ARBA" id="ARBA00007357"/>
    </source>
</evidence>
<evidence type="ECO:0000256" key="4">
    <source>
        <dbReference type="ARBA" id="ARBA00022670"/>
    </source>
</evidence>
<dbReference type="InterPro" id="IPR018497">
    <property type="entry name" value="Peptidase_M13_C"/>
</dbReference>
<feature type="domain" description="F-box" evidence="12">
    <location>
        <begin position="147"/>
        <end position="194"/>
    </location>
</feature>
<dbReference type="GO" id="GO:0046872">
    <property type="term" value="F:metal ion binding"/>
    <property type="evidence" value="ECO:0007669"/>
    <property type="project" value="UniProtKB-KW"/>
</dbReference>
<dbReference type="PANTHER" id="PTHR11733">
    <property type="entry name" value="ZINC METALLOPROTEASE FAMILY M13 NEPRILYSIN-RELATED"/>
    <property type="match status" value="1"/>
</dbReference>
<dbReference type="Gene3D" id="3.40.390.10">
    <property type="entry name" value="Collagenase (Catalytic Domain)"/>
    <property type="match status" value="1"/>
</dbReference>
<dbReference type="AlphaFoldDB" id="A0A4S2K871"/>
<dbReference type="GO" id="GO:0016485">
    <property type="term" value="P:protein processing"/>
    <property type="evidence" value="ECO:0007669"/>
    <property type="project" value="TreeGrafter"/>
</dbReference>
<dbReference type="SUPFAM" id="SSF52047">
    <property type="entry name" value="RNI-like"/>
    <property type="match status" value="1"/>
</dbReference>
<keyword evidence="8" id="KW-0735">Signal-anchor</keyword>
<dbReference type="PRINTS" id="PR00786">
    <property type="entry name" value="NEPRILYSIN"/>
</dbReference>
<keyword evidence="5" id="KW-0479">Metal-binding</keyword>
<dbReference type="PANTHER" id="PTHR11733:SF167">
    <property type="entry name" value="FI17812P1-RELATED"/>
    <property type="match status" value="1"/>
</dbReference>
<dbReference type="SUPFAM" id="SSF81383">
    <property type="entry name" value="F-box domain"/>
    <property type="match status" value="1"/>
</dbReference>
<evidence type="ECO:0000256" key="1">
    <source>
        <dbReference type="ARBA" id="ARBA00001947"/>
    </source>
</evidence>
<dbReference type="InterPro" id="IPR042089">
    <property type="entry name" value="Peptidase_M13_dom_2"/>
</dbReference>
<dbReference type="Gene3D" id="1.20.1280.50">
    <property type="match status" value="1"/>
</dbReference>
<dbReference type="Pfam" id="PF13516">
    <property type="entry name" value="LRR_6"/>
    <property type="match status" value="1"/>
</dbReference>
<keyword evidence="14" id="KW-1185">Reference proteome</keyword>
<dbReference type="PROSITE" id="PS51885">
    <property type="entry name" value="NEPRILYSIN"/>
    <property type="match status" value="1"/>
</dbReference>
<dbReference type="InterPro" id="IPR036047">
    <property type="entry name" value="F-box-like_dom_sf"/>
</dbReference>
<dbReference type="Gene3D" id="1.10.1380.10">
    <property type="entry name" value="Neutral endopeptidase , domain2"/>
    <property type="match status" value="1"/>
</dbReference>
<organism evidence="13 14">
    <name type="scientific">Temnothorax longispinosus</name>
    <dbReference type="NCBI Taxonomy" id="300112"/>
    <lineage>
        <taxon>Eukaryota</taxon>
        <taxon>Metazoa</taxon>
        <taxon>Ecdysozoa</taxon>
        <taxon>Arthropoda</taxon>
        <taxon>Hexapoda</taxon>
        <taxon>Insecta</taxon>
        <taxon>Pterygota</taxon>
        <taxon>Neoptera</taxon>
        <taxon>Endopterygota</taxon>
        <taxon>Hymenoptera</taxon>
        <taxon>Apocrita</taxon>
        <taxon>Aculeata</taxon>
        <taxon>Formicoidea</taxon>
        <taxon>Formicidae</taxon>
        <taxon>Myrmicinae</taxon>
        <taxon>Temnothorax</taxon>
    </lineage>
</organism>
<comment type="similarity">
    <text evidence="3">Belongs to the peptidase M13 family.</text>
</comment>
<proteinExistence type="inferred from homology"/>
<evidence type="ECO:0000256" key="5">
    <source>
        <dbReference type="ARBA" id="ARBA00022723"/>
    </source>
</evidence>
<evidence type="ECO:0000256" key="10">
    <source>
        <dbReference type="ARBA" id="ARBA00023157"/>
    </source>
</evidence>
<evidence type="ECO:0000259" key="12">
    <source>
        <dbReference type="PROSITE" id="PS50181"/>
    </source>
</evidence>
<dbReference type="InterPro" id="IPR000718">
    <property type="entry name" value="Peptidase_M13"/>
</dbReference>
<dbReference type="InterPro" id="IPR024079">
    <property type="entry name" value="MetalloPept_cat_dom_sf"/>
</dbReference>
<evidence type="ECO:0000256" key="6">
    <source>
        <dbReference type="ARBA" id="ARBA00022801"/>
    </source>
</evidence>
<keyword evidence="8" id="KW-0812">Transmembrane</keyword>
<accession>A0A4S2K871</accession>
<dbReference type="Gene3D" id="3.80.10.10">
    <property type="entry name" value="Ribonuclease Inhibitor"/>
    <property type="match status" value="2"/>
</dbReference>
<protein>
    <recommendedName>
        <fullName evidence="12">F-box domain-containing protein</fullName>
    </recommendedName>
</protein>
<comment type="caution">
    <text evidence="13">The sequence shown here is derived from an EMBL/GenBank/DDBJ whole genome shotgun (WGS) entry which is preliminary data.</text>
</comment>
<evidence type="ECO:0000256" key="9">
    <source>
        <dbReference type="ARBA" id="ARBA00023049"/>
    </source>
</evidence>
<dbReference type="Pfam" id="PF12937">
    <property type="entry name" value="F-box-like"/>
    <property type="match status" value="1"/>
</dbReference>
<comment type="subcellular location">
    <subcellularLocation>
        <location evidence="2">Cell membrane</location>
        <topology evidence="2">Single-pass type II membrane protein</topology>
    </subcellularLocation>
</comment>